<name>A0A077Q474_XENBV</name>
<proteinExistence type="predicted"/>
<dbReference type="AlphaFoldDB" id="A0A077Q474"/>
<dbReference type="Proteomes" id="UP000028480">
    <property type="component" value="Unassembled WGS sequence"/>
</dbReference>
<accession>A0A077Q474</accession>
<protein>
    <submittedName>
        <fullName evidence="1">Uncharacterized protein</fullName>
    </submittedName>
</protein>
<evidence type="ECO:0000313" key="1">
    <source>
        <dbReference type="EMBL" id="CDH30962.1"/>
    </source>
</evidence>
<comment type="caution">
    <text evidence="1">The sequence shown here is derived from an EMBL/GenBank/DDBJ whole genome shotgun (WGS) entry which is preliminary data.</text>
</comment>
<sequence length="39" mass="4749">MKQNSRNILDAYAHQDFPFQTRVEKISPERNLNYNLIFH</sequence>
<gene>
    <name evidence="1" type="ORF">XBI1_1220002</name>
</gene>
<dbReference type="HOGENOM" id="CLU_3319400_0_0_6"/>
<dbReference type="EMBL" id="CBTB010000027">
    <property type="protein sequence ID" value="CDH30962.1"/>
    <property type="molecule type" value="Genomic_DNA"/>
</dbReference>
<organism evidence="1">
    <name type="scientific">Xenorhabdus bovienii str. Intermedium</name>
    <dbReference type="NCBI Taxonomy" id="1379677"/>
    <lineage>
        <taxon>Bacteria</taxon>
        <taxon>Pseudomonadati</taxon>
        <taxon>Pseudomonadota</taxon>
        <taxon>Gammaproteobacteria</taxon>
        <taxon>Enterobacterales</taxon>
        <taxon>Morganellaceae</taxon>
        <taxon>Xenorhabdus</taxon>
    </lineage>
</organism>
<dbReference type="Gene3D" id="3.30.559.30">
    <property type="entry name" value="Nonribosomal peptide synthetase, condensation domain"/>
    <property type="match status" value="1"/>
</dbReference>
<reference evidence="1" key="1">
    <citation type="submission" date="2013-07" db="EMBL/GenBank/DDBJ databases">
        <title>Sub-species coevolution in mutualistic symbiosis.</title>
        <authorList>
            <person name="Murfin K."/>
            <person name="Klassen J."/>
            <person name="Lee M."/>
            <person name="Forst S."/>
            <person name="Stock P."/>
            <person name="Goodrich-Blair H."/>
        </authorList>
    </citation>
    <scope>NUCLEOTIDE SEQUENCE [LARGE SCALE GENOMIC DNA]</scope>
    <source>
        <strain evidence="1">Intermedium</strain>
    </source>
</reference>